<dbReference type="GO" id="GO:0016887">
    <property type="term" value="F:ATP hydrolysis activity"/>
    <property type="evidence" value="ECO:0007669"/>
    <property type="project" value="InterPro"/>
</dbReference>
<dbReference type="Proteomes" id="UP000516057">
    <property type="component" value="Chromosome"/>
</dbReference>
<reference evidence="2 3" key="1">
    <citation type="submission" date="2020-08" db="EMBL/GenBank/DDBJ databases">
        <title>Genome sequence of Acidovorax monticola KACC 19171T.</title>
        <authorList>
            <person name="Hyun D.-W."/>
            <person name="Bae J.-W."/>
        </authorList>
    </citation>
    <scope>NUCLEOTIDE SEQUENCE [LARGE SCALE GENOMIC DNA]</scope>
    <source>
        <strain evidence="2 3">KACC 19171</strain>
    </source>
</reference>
<dbReference type="KEGG" id="amon:H9L24_02390"/>
<gene>
    <name evidence="2" type="ORF">H9L24_02390</name>
</gene>
<dbReference type="RefSeq" id="WP_187736834.1">
    <property type="nucleotide sequence ID" value="NZ_CP060790.1"/>
</dbReference>
<accession>A0A7H0HH37</accession>
<dbReference type="Pfam" id="PF00005">
    <property type="entry name" value="ABC_tran"/>
    <property type="match status" value="1"/>
</dbReference>
<dbReference type="InterPro" id="IPR027417">
    <property type="entry name" value="P-loop_NTPase"/>
</dbReference>
<feature type="domain" description="ABC transporter" evidence="1">
    <location>
        <begin position="15"/>
        <end position="53"/>
    </location>
</feature>
<keyword evidence="3" id="KW-1185">Reference proteome</keyword>
<evidence type="ECO:0000259" key="1">
    <source>
        <dbReference type="Pfam" id="PF00005"/>
    </source>
</evidence>
<name>A0A7H0HH37_9BURK</name>
<evidence type="ECO:0000313" key="2">
    <source>
        <dbReference type="EMBL" id="QNP59853.1"/>
    </source>
</evidence>
<organism evidence="2 3">
    <name type="scientific">Paenacidovorax monticola</name>
    <dbReference type="NCBI Taxonomy" id="1926868"/>
    <lineage>
        <taxon>Bacteria</taxon>
        <taxon>Pseudomonadati</taxon>
        <taxon>Pseudomonadota</taxon>
        <taxon>Betaproteobacteria</taxon>
        <taxon>Burkholderiales</taxon>
        <taxon>Comamonadaceae</taxon>
        <taxon>Paenacidovorax</taxon>
    </lineage>
</organism>
<dbReference type="EMBL" id="CP060790">
    <property type="protein sequence ID" value="QNP59853.1"/>
    <property type="molecule type" value="Genomic_DNA"/>
</dbReference>
<dbReference type="SUPFAM" id="SSF52540">
    <property type="entry name" value="P-loop containing nucleoside triphosphate hydrolases"/>
    <property type="match status" value="1"/>
</dbReference>
<evidence type="ECO:0000313" key="3">
    <source>
        <dbReference type="Proteomes" id="UP000516057"/>
    </source>
</evidence>
<dbReference type="AlphaFoldDB" id="A0A7H0HH37"/>
<dbReference type="InterPro" id="IPR003439">
    <property type="entry name" value="ABC_transporter-like_ATP-bd"/>
</dbReference>
<dbReference type="Gene3D" id="3.40.50.300">
    <property type="entry name" value="P-loop containing nucleotide triphosphate hydrolases"/>
    <property type="match status" value="1"/>
</dbReference>
<sequence length="61" mass="6748">MSKIVKVEFAKLKRLKDLTIEFPEKGVVALMGENGIGKSTVLHALACIYRPHQHTQVGKGM</sequence>
<proteinExistence type="predicted"/>
<dbReference type="CDD" id="cd00267">
    <property type="entry name" value="ABC_ATPase"/>
    <property type="match status" value="1"/>
</dbReference>
<dbReference type="GO" id="GO:0005524">
    <property type="term" value="F:ATP binding"/>
    <property type="evidence" value="ECO:0007669"/>
    <property type="project" value="UniProtKB-KW"/>
</dbReference>
<keyword evidence="2" id="KW-0067">ATP-binding</keyword>
<keyword evidence="2" id="KW-0547">Nucleotide-binding</keyword>
<protein>
    <submittedName>
        <fullName evidence="2">ATP-binding cassette domain-containing protein</fullName>
    </submittedName>
</protein>